<feature type="compositionally biased region" description="Polar residues" evidence="2">
    <location>
        <begin position="527"/>
        <end position="537"/>
    </location>
</feature>
<feature type="coiled-coil region" evidence="1">
    <location>
        <begin position="37"/>
        <end position="83"/>
    </location>
</feature>
<feature type="compositionally biased region" description="Low complexity" evidence="2">
    <location>
        <begin position="584"/>
        <end position="594"/>
    </location>
</feature>
<keyword evidence="4" id="KW-1185">Reference proteome</keyword>
<gene>
    <name evidence="3" type="ORF">DUNSADRAFT_1334</name>
</gene>
<dbReference type="EMBL" id="MU069551">
    <property type="protein sequence ID" value="KAF5839198.1"/>
    <property type="molecule type" value="Genomic_DNA"/>
</dbReference>
<feature type="compositionally biased region" description="Low complexity" evidence="2">
    <location>
        <begin position="455"/>
        <end position="485"/>
    </location>
</feature>
<evidence type="ECO:0000313" key="4">
    <source>
        <dbReference type="Proteomes" id="UP000815325"/>
    </source>
</evidence>
<dbReference type="InterPro" id="IPR021950">
    <property type="entry name" value="Spt20"/>
</dbReference>
<protein>
    <recommendedName>
        <fullName evidence="5">Calponin-homology (CH) domain-containing protein</fullName>
    </recommendedName>
</protein>
<comment type="caution">
    <text evidence="3">The sequence shown here is derived from an EMBL/GenBank/DDBJ whole genome shotgun (WGS) entry which is preliminary data.</text>
</comment>
<evidence type="ECO:0000313" key="3">
    <source>
        <dbReference type="EMBL" id="KAF5839198.1"/>
    </source>
</evidence>
<dbReference type="PANTHER" id="PTHR13526:SF8">
    <property type="entry name" value="TRANSCRIPTION FACTOR SPT20 HOMOLOG"/>
    <property type="match status" value="1"/>
</dbReference>
<evidence type="ECO:0000256" key="2">
    <source>
        <dbReference type="SAM" id="MobiDB-lite"/>
    </source>
</evidence>
<organism evidence="3 4">
    <name type="scientific">Dunaliella salina</name>
    <name type="common">Green alga</name>
    <name type="synonym">Protococcus salinus</name>
    <dbReference type="NCBI Taxonomy" id="3046"/>
    <lineage>
        <taxon>Eukaryota</taxon>
        <taxon>Viridiplantae</taxon>
        <taxon>Chlorophyta</taxon>
        <taxon>core chlorophytes</taxon>
        <taxon>Chlorophyceae</taxon>
        <taxon>CS clade</taxon>
        <taxon>Chlamydomonadales</taxon>
        <taxon>Dunaliellaceae</taxon>
        <taxon>Dunaliella</taxon>
    </lineage>
</organism>
<feature type="compositionally biased region" description="Pro residues" evidence="2">
    <location>
        <begin position="434"/>
        <end position="443"/>
    </location>
</feature>
<reference evidence="3" key="1">
    <citation type="submission" date="2017-08" db="EMBL/GenBank/DDBJ databases">
        <authorList>
            <person name="Polle J.E."/>
            <person name="Barry K."/>
            <person name="Cushman J."/>
            <person name="Schmutz J."/>
            <person name="Tran D."/>
            <person name="Hathwaick L.T."/>
            <person name="Yim W.C."/>
            <person name="Jenkins J."/>
            <person name="Mckie-Krisberg Z.M."/>
            <person name="Prochnik S."/>
            <person name="Lindquist E."/>
            <person name="Dockter R.B."/>
            <person name="Adam C."/>
            <person name="Molina H."/>
            <person name="Bunkerborg J."/>
            <person name="Jin E."/>
            <person name="Buchheim M."/>
            <person name="Magnuson J."/>
        </authorList>
    </citation>
    <scope>NUCLEOTIDE SEQUENCE</scope>
    <source>
        <strain evidence="3">CCAP 19/18</strain>
    </source>
</reference>
<keyword evidence="1" id="KW-0175">Coiled coil</keyword>
<dbReference type="Proteomes" id="UP000815325">
    <property type="component" value="Unassembled WGS sequence"/>
</dbReference>
<feature type="compositionally biased region" description="Pro residues" evidence="2">
    <location>
        <begin position="308"/>
        <end position="320"/>
    </location>
</feature>
<dbReference type="PRINTS" id="PR01217">
    <property type="entry name" value="PRICHEXTENSN"/>
</dbReference>
<evidence type="ECO:0008006" key="5">
    <source>
        <dbReference type="Google" id="ProtNLM"/>
    </source>
</evidence>
<dbReference type="PANTHER" id="PTHR13526">
    <property type="entry name" value="TRANSCRIPTION FACTOR SPT20 HOMOLOG"/>
    <property type="match status" value="1"/>
</dbReference>
<name>A0ABQ7GX63_DUNSA</name>
<sequence>MNEEEVGPTVTMASGVGPAQYLVGPRPVSPARRQQILLGLEQRQQKAELEAQKAAAAAAAQAAREEEERKRAWEMEQMKLEAIMSQAGGGNGQGPSLLGLPGTFQTPSSPRPPLTAWELLARPSYTRPTLPYTPAEIAALEASVVRWLVEMGALSRNVAAQGFSSLLPGLGDGVFLPWLVQYLTGTTLTGMNKKPVNEAARHANMLKAINHLRTLPNMSRRFLNFEEALLHAEHGVTLGLLEDLHRFADHQPPAGTSLVPGIPPYLPYLQQPAQPQQYEQLQQQQQQQQQQEQQQRQQHLQQRLRASSPPPLRPPSPSPSKRPASAQPPLQQQQRRPQRPSSAPRVSSSRSPSTGPPFAPATTPELYVPHQHSSAWQQQLLQQQPQPGPHPDLHCESPNSPIVTATTPWTDWATMTQPPSTQPASGPWSAGPQMPGPAPPTQSPAPVHGPHKSSDAPGPSAPAPGIGTNLRSSSTTTTTTTAAAAPRTPQRPVSAGRVPSIPRQPGVASQRGHDVRAPPLGFPPSHFSLSVTPTPATSRAAGPANVAASAQSPTHHRPPSRGPRTTGERVEEPPGVSSDLDAYLQQQQQQLQVQPRRGVPSSSAWSSARGLDVENVAYVRGPPSSLTKVTHT</sequence>
<accession>A0ABQ7GX63</accession>
<feature type="region of interest" description="Disordered" evidence="2">
    <location>
        <begin position="274"/>
        <end position="632"/>
    </location>
</feature>
<feature type="compositionally biased region" description="Low complexity" evidence="2">
    <location>
        <begin position="274"/>
        <end position="307"/>
    </location>
</feature>
<proteinExistence type="predicted"/>
<evidence type="ECO:0000256" key="1">
    <source>
        <dbReference type="SAM" id="Coils"/>
    </source>
</evidence>
<feature type="compositionally biased region" description="Polar residues" evidence="2">
    <location>
        <begin position="397"/>
        <end position="424"/>
    </location>
</feature>
<feature type="compositionally biased region" description="Low complexity" evidence="2">
    <location>
        <begin position="321"/>
        <end position="353"/>
    </location>
</feature>